<reference evidence="2" key="1">
    <citation type="journal article" date="2014" name="Sci. Data">
        <title>Genomes of diverse isolates of the marine cyanobacterium Prochlorococcus.</title>
        <authorList>
            <person name="Biller S."/>
            <person name="Berube P."/>
            <person name="Thompson J."/>
            <person name="Kelly L."/>
            <person name="Roggensack S."/>
            <person name="Awad L."/>
            <person name="Roache-Johnson K."/>
            <person name="Ding H."/>
            <person name="Giovannoni S.J."/>
            <person name="Moore L.R."/>
            <person name="Chisholm S.W."/>
        </authorList>
    </citation>
    <scope>NUCLEOTIDE SEQUENCE [LARGE SCALE GENOMIC DNA]</scope>
    <source>
        <strain evidence="2">MIT 9314</strain>
    </source>
</reference>
<dbReference type="EMBL" id="JNAO01000007">
    <property type="protein sequence ID" value="KGG02055.1"/>
    <property type="molecule type" value="Genomic_DNA"/>
</dbReference>
<proteinExistence type="predicted"/>
<evidence type="ECO:0000313" key="2">
    <source>
        <dbReference type="Proteomes" id="UP000030533"/>
    </source>
</evidence>
<organism evidence="1 2">
    <name type="scientific">Prochlorococcus marinus str. MIT 9314</name>
    <dbReference type="NCBI Taxonomy" id="167548"/>
    <lineage>
        <taxon>Bacteria</taxon>
        <taxon>Bacillati</taxon>
        <taxon>Cyanobacteriota</taxon>
        <taxon>Cyanophyceae</taxon>
        <taxon>Synechococcales</taxon>
        <taxon>Prochlorococcaceae</taxon>
        <taxon>Prochlorococcus</taxon>
    </lineage>
</organism>
<dbReference type="Proteomes" id="UP000030533">
    <property type="component" value="Unassembled WGS sequence"/>
</dbReference>
<gene>
    <name evidence="1" type="ORF">EU98_0644</name>
</gene>
<evidence type="ECO:0000313" key="1">
    <source>
        <dbReference type="EMBL" id="KGG02055.1"/>
    </source>
</evidence>
<protein>
    <submittedName>
        <fullName evidence="1">Uncharacterized protein</fullName>
    </submittedName>
</protein>
<sequence length="47" mass="5270">MPNACKVNTCTGLGHPSFLSANGNEQFFIFISLTLENNFLMSREIDF</sequence>
<dbReference type="STRING" id="167548.EU98_0644"/>
<comment type="caution">
    <text evidence="1">The sequence shown here is derived from an EMBL/GenBank/DDBJ whole genome shotgun (WGS) entry which is preliminary data.</text>
</comment>
<accession>A0A0A2ANH3</accession>
<name>A0A0A2ANH3_PROMR</name>
<dbReference type="AlphaFoldDB" id="A0A0A2ANH3"/>